<dbReference type="EMBL" id="CH476631">
    <property type="protein sequence ID" value="EDN92579.1"/>
    <property type="molecule type" value="Genomic_DNA"/>
</dbReference>
<keyword evidence="1" id="KW-1133">Transmembrane helix</keyword>
<sequence>MNGYPNGKGKEKDRYLPAKRKGEESGKWLDVVAYGTFSALLALTLKYAISGQYWNLNFFLLAVQSGCAIAAIFLLKRGGYLKEMMGLELQKAKTLILENAHAEASYGDRRLEQTLEPQDPVRILFFGYILMVVHLLLYSTYEAWKAKIVPNLKFGQWDSMAFLPKLCGRLANKS</sequence>
<name>A7ESY7_SCLS1</name>
<evidence type="ECO:0000313" key="2">
    <source>
        <dbReference type="EMBL" id="EDN92579.1"/>
    </source>
</evidence>
<dbReference type="Proteomes" id="UP000001312">
    <property type="component" value="Unassembled WGS sequence"/>
</dbReference>
<reference evidence="3" key="1">
    <citation type="journal article" date="2011" name="PLoS Genet.">
        <title>Genomic analysis of the necrotrophic fungal pathogens Sclerotinia sclerotiorum and Botrytis cinerea.</title>
        <authorList>
            <person name="Amselem J."/>
            <person name="Cuomo C.A."/>
            <person name="van Kan J.A."/>
            <person name="Viaud M."/>
            <person name="Benito E.P."/>
            <person name="Couloux A."/>
            <person name="Coutinho P.M."/>
            <person name="de Vries R.P."/>
            <person name="Dyer P.S."/>
            <person name="Fillinger S."/>
            <person name="Fournier E."/>
            <person name="Gout L."/>
            <person name="Hahn M."/>
            <person name="Kohn L."/>
            <person name="Lapalu N."/>
            <person name="Plummer K.M."/>
            <person name="Pradier J.M."/>
            <person name="Quevillon E."/>
            <person name="Sharon A."/>
            <person name="Simon A."/>
            <person name="ten Have A."/>
            <person name="Tudzynski B."/>
            <person name="Tudzynski P."/>
            <person name="Wincker P."/>
            <person name="Andrew M."/>
            <person name="Anthouard V."/>
            <person name="Beever R.E."/>
            <person name="Beffa R."/>
            <person name="Benoit I."/>
            <person name="Bouzid O."/>
            <person name="Brault B."/>
            <person name="Chen Z."/>
            <person name="Choquer M."/>
            <person name="Collemare J."/>
            <person name="Cotton P."/>
            <person name="Danchin E.G."/>
            <person name="Da Silva C."/>
            <person name="Gautier A."/>
            <person name="Giraud C."/>
            <person name="Giraud T."/>
            <person name="Gonzalez C."/>
            <person name="Grossetete S."/>
            <person name="Guldener U."/>
            <person name="Henrissat B."/>
            <person name="Howlett B.J."/>
            <person name="Kodira C."/>
            <person name="Kretschmer M."/>
            <person name="Lappartient A."/>
            <person name="Leroch M."/>
            <person name="Levis C."/>
            <person name="Mauceli E."/>
            <person name="Neuveglise C."/>
            <person name="Oeser B."/>
            <person name="Pearson M."/>
            <person name="Poulain J."/>
            <person name="Poussereau N."/>
            <person name="Quesneville H."/>
            <person name="Rascle C."/>
            <person name="Schumacher J."/>
            <person name="Segurens B."/>
            <person name="Sexton A."/>
            <person name="Silva E."/>
            <person name="Sirven C."/>
            <person name="Soanes D.M."/>
            <person name="Talbot N.J."/>
            <person name="Templeton M."/>
            <person name="Yandava C."/>
            <person name="Yarden O."/>
            <person name="Zeng Q."/>
            <person name="Rollins J.A."/>
            <person name="Lebrun M.H."/>
            <person name="Dickman M."/>
        </authorList>
    </citation>
    <scope>NUCLEOTIDE SEQUENCE [LARGE SCALE GENOMIC DNA]</scope>
    <source>
        <strain evidence="3">ATCC 18683 / 1980 / Ss-1</strain>
    </source>
</reference>
<proteinExistence type="predicted"/>
<feature type="transmembrane region" description="Helical" evidence="1">
    <location>
        <begin position="123"/>
        <end position="141"/>
    </location>
</feature>
<organism evidence="2 3">
    <name type="scientific">Sclerotinia sclerotiorum (strain ATCC 18683 / 1980 / Ss-1)</name>
    <name type="common">White mold</name>
    <name type="synonym">Whetzelinia sclerotiorum</name>
    <dbReference type="NCBI Taxonomy" id="665079"/>
    <lineage>
        <taxon>Eukaryota</taxon>
        <taxon>Fungi</taxon>
        <taxon>Dikarya</taxon>
        <taxon>Ascomycota</taxon>
        <taxon>Pezizomycotina</taxon>
        <taxon>Leotiomycetes</taxon>
        <taxon>Helotiales</taxon>
        <taxon>Sclerotiniaceae</taxon>
        <taxon>Sclerotinia</taxon>
    </lineage>
</organism>
<protein>
    <submittedName>
        <fullName evidence="2">Uncharacterized protein</fullName>
    </submittedName>
</protein>
<dbReference type="AlphaFoldDB" id="A7ESY7"/>
<dbReference type="RefSeq" id="XP_001590702.1">
    <property type="nucleotide sequence ID" value="XM_001590652.1"/>
</dbReference>
<dbReference type="GeneID" id="5487009"/>
<accession>A7ESY7</accession>
<dbReference type="STRING" id="665079.A7ESY7"/>
<keyword evidence="1" id="KW-0812">Transmembrane</keyword>
<gene>
    <name evidence="2" type="ORF">SS1G_08442</name>
</gene>
<dbReference type="HOGENOM" id="CLU_1541022_0_0_1"/>
<evidence type="ECO:0000313" key="3">
    <source>
        <dbReference type="Proteomes" id="UP000001312"/>
    </source>
</evidence>
<evidence type="ECO:0000256" key="1">
    <source>
        <dbReference type="SAM" id="Phobius"/>
    </source>
</evidence>
<feature type="transmembrane region" description="Helical" evidence="1">
    <location>
        <begin position="55"/>
        <end position="75"/>
    </location>
</feature>
<dbReference type="InParanoid" id="A7ESY7"/>
<keyword evidence="3" id="KW-1185">Reference proteome</keyword>
<keyword evidence="1" id="KW-0472">Membrane</keyword>
<dbReference type="KEGG" id="ssl:SS1G_08442"/>